<protein>
    <submittedName>
        <fullName evidence="1">Pyoverdine biosynthesis</fullName>
    </submittedName>
</protein>
<accession>A0A9W9IUR6</accession>
<gene>
    <name evidence="1" type="ORF">N7472_009239</name>
</gene>
<evidence type="ECO:0000313" key="2">
    <source>
        <dbReference type="Proteomes" id="UP001150879"/>
    </source>
</evidence>
<sequence>MSPSLTEAIPQDLIFSEKKTMVTPIEDIQSEAEPVLEPFSAPALVDGVLDDSHEVDTHTQTSEKILAIFKPYLLTKSVDANDRWELGATKFISVIRNFVSKGQTVQMCLPAFPWKSANKVYKVLGTLPDKAEELALKRLNGICGAIGEVYKPGAELLIISDGLVYNDLLTIPDRDVWAYGEGLRALAADSGCTHIRFTRLKDLVNIPNLPDKLEEITYIANASNFRRALLNQYGKADLDVTKEIAEKDDTRLTYCGYTRFLENDLRYIFSVGGNRSGHKYRKDVKYVAKQMIYRGYAFGVAVKQNFPDYLRLSIHQSTGEHKISISLLPTKTSYTTPWHCSVALLADGTFTSGPKGDFEDNPKFELVYEKDGRPSYFREMETGAVVDEDDY</sequence>
<dbReference type="Proteomes" id="UP001150879">
    <property type="component" value="Unassembled WGS sequence"/>
</dbReference>
<dbReference type="Pfam" id="PF05141">
    <property type="entry name" value="DIT1_PvcA"/>
    <property type="match status" value="1"/>
</dbReference>
<dbReference type="PANTHER" id="PTHR37285">
    <property type="entry name" value="SPORE WALL MATURATION PROTEIN DIT1"/>
    <property type="match status" value="1"/>
</dbReference>
<dbReference type="EMBL" id="JAPQKP010000006">
    <property type="protein sequence ID" value="KAJ5184399.1"/>
    <property type="molecule type" value="Genomic_DNA"/>
</dbReference>
<dbReference type="AlphaFoldDB" id="A0A9W9IUR6"/>
<dbReference type="PANTHER" id="PTHR37285:SF5">
    <property type="entry name" value="SPORE WALL MATURATION PROTEIN DIT1"/>
    <property type="match status" value="1"/>
</dbReference>
<dbReference type="OrthoDB" id="429813at2759"/>
<organism evidence="1 2">
    <name type="scientific">Penicillium cf. griseofulvum</name>
    <dbReference type="NCBI Taxonomy" id="2972120"/>
    <lineage>
        <taxon>Eukaryota</taxon>
        <taxon>Fungi</taxon>
        <taxon>Dikarya</taxon>
        <taxon>Ascomycota</taxon>
        <taxon>Pezizomycotina</taxon>
        <taxon>Eurotiomycetes</taxon>
        <taxon>Eurotiomycetidae</taxon>
        <taxon>Eurotiales</taxon>
        <taxon>Aspergillaceae</taxon>
        <taxon>Penicillium</taxon>
    </lineage>
</organism>
<name>A0A9W9IUR6_9EURO</name>
<reference evidence="1" key="1">
    <citation type="submission" date="2022-11" db="EMBL/GenBank/DDBJ databases">
        <authorList>
            <person name="Petersen C."/>
        </authorList>
    </citation>
    <scope>NUCLEOTIDE SEQUENCE</scope>
    <source>
        <strain evidence="1">IBT 16849</strain>
    </source>
</reference>
<proteinExistence type="predicted"/>
<reference evidence="1" key="2">
    <citation type="journal article" date="2023" name="IMA Fungus">
        <title>Comparative genomic study of the Penicillium genus elucidates a diverse pangenome and 15 lateral gene transfer events.</title>
        <authorList>
            <person name="Petersen C."/>
            <person name="Sorensen T."/>
            <person name="Nielsen M.R."/>
            <person name="Sondergaard T.E."/>
            <person name="Sorensen J.L."/>
            <person name="Fitzpatrick D.A."/>
            <person name="Frisvad J.C."/>
            <person name="Nielsen K.L."/>
        </authorList>
    </citation>
    <scope>NUCLEOTIDE SEQUENCE</scope>
    <source>
        <strain evidence="1">IBT 16849</strain>
    </source>
</reference>
<keyword evidence="2" id="KW-1185">Reference proteome</keyword>
<dbReference type="InterPro" id="IPR007817">
    <property type="entry name" value="Isocyanide_synthase_DIT1"/>
</dbReference>
<comment type="caution">
    <text evidence="1">The sequence shown here is derived from an EMBL/GenBank/DDBJ whole genome shotgun (WGS) entry which is preliminary data.</text>
</comment>
<evidence type="ECO:0000313" key="1">
    <source>
        <dbReference type="EMBL" id="KAJ5184399.1"/>
    </source>
</evidence>